<protein>
    <recommendedName>
        <fullName evidence="1">RRM domain-containing protein</fullName>
    </recommendedName>
</protein>
<dbReference type="Proteomes" id="UP001054252">
    <property type="component" value="Unassembled WGS sequence"/>
</dbReference>
<dbReference type="GO" id="GO:0003723">
    <property type="term" value="F:RNA binding"/>
    <property type="evidence" value="ECO:0007669"/>
    <property type="project" value="InterPro"/>
</dbReference>
<dbReference type="SUPFAM" id="SSF54928">
    <property type="entry name" value="RNA-binding domain, RBD"/>
    <property type="match status" value="1"/>
</dbReference>
<dbReference type="AlphaFoldDB" id="A0AAV5J275"/>
<accession>A0AAV5J275</accession>
<sequence>MRPIFCGNFEYDARQSDLERLFRRYGRVERVDMKSGKFSCHEYQVLFANGGSFYPVRYSEVVNLKPKSSVYWWGYDICYSI</sequence>
<feature type="domain" description="RRM" evidence="1">
    <location>
        <begin position="4"/>
        <end position="35"/>
    </location>
</feature>
<comment type="caution">
    <text evidence="2">The sequence shown here is derived from an EMBL/GenBank/DDBJ whole genome shotgun (WGS) entry which is preliminary data.</text>
</comment>
<proteinExistence type="predicted"/>
<dbReference type="InterPro" id="IPR035979">
    <property type="entry name" value="RBD_domain_sf"/>
</dbReference>
<evidence type="ECO:0000313" key="2">
    <source>
        <dbReference type="EMBL" id="GKV05026.1"/>
    </source>
</evidence>
<organism evidence="2 3">
    <name type="scientific">Rubroshorea leprosula</name>
    <dbReference type="NCBI Taxonomy" id="152421"/>
    <lineage>
        <taxon>Eukaryota</taxon>
        <taxon>Viridiplantae</taxon>
        <taxon>Streptophyta</taxon>
        <taxon>Embryophyta</taxon>
        <taxon>Tracheophyta</taxon>
        <taxon>Spermatophyta</taxon>
        <taxon>Magnoliopsida</taxon>
        <taxon>eudicotyledons</taxon>
        <taxon>Gunneridae</taxon>
        <taxon>Pentapetalae</taxon>
        <taxon>rosids</taxon>
        <taxon>malvids</taxon>
        <taxon>Malvales</taxon>
        <taxon>Dipterocarpaceae</taxon>
        <taxon>Rubroshorea</taxon>
    </lineage>
</organism>
<keyword evidence="3" id="KW-1185">Reference proteome</keyword>
<reference evidence="2 3" key="1">
    <citation type="journal article" date="2021" name="Commun. Biol.">
        <title>The genome of Shorea leprosula (Dipterocarpaceae) highlights the ecological relevance of drought in aseasonal tropical rainforests.</title>
        <authorList>
            <person name="Ng K.K.S."/>
            <person name="Kobayashi M.J."/>
            <person name="Fawcett J.A."/>
            <person name="Hatakeyama M."/>
            <person name="Paape T."/>
            <person name="Ng C.H."/>
            <person name="Ang C.C."/>
            <person name="Tnah L.H."/>
            <person name="Lee C.T."/>
            <person name="Nishiyama T."/>
            <person name="Sese J."/>
            <person name="O'Brien M.J."/>
            <person name="Copetti D."/>
            <person name="Mohd Noor M.I."/>
            <person name="Ong R.C."/>
            <person name="Putra M."/>
            <person name="Sireger I.Z."/>
            <person name="Indrioko S."/>
            <person name="Kosugi Y."/>
            <person name="Izuno A."/>
            <person name="Isagi Y."/>
            <person name="Lee S.L."/>
            <person name="Shimizu K.K."/>
        </authorList>
    </citation>
    <scope>NUCLEOTIDE SEQUENCE [LARGE SCALE GENOMIC DNA]</scope>
    <source>
        <strain evidence="2">214</strain>
    </source>
</reference>
<dbReference type="InterPro" id="IPR012677">
    <property type="entry name" value="Nucleotide-bd_a/b_plait_sf"/>
</dbReference>
<name>A0AAV5J275_9ROSI</name>
<dbReference type="Pfam" id="PF00076">
    <property type="entry name" value="RRM_1"/>
    <property type="match status" value="1"/>
</dbReference>
<dbReference type="InterPro" id="IPR000504">
    <property type="entry name" value="RRM_dom"/>
</dbReference>
<dbReference type="Gene3D" id="3.30.70.330">
    <property type="match status" value="1"/>
</dbReference>
<evidence type="ECO:0000313" key="3">
    <source>
        <dbReference type="Proteomes" id="UP001054252"/>
    </source>
</evidence>
<gene>
    <name evidence="2" type="ORF">SLEP1_g17081</name>
</gene>
<dbReference type="EMBL" id="BPVZ01000022">
    <property type="protein sequence ID" value="GKV05026.1"/>
    <property type="molecule type" value="Genomic_DNA"/>
</dbReference>
<evidence type="ECO:0000259" key="1">
    <source>
        <dbReference type="Pfam" id="PF00076"/>
    </source>
</evidence>